<feature type="domain" description="Serine aminopeptidase S33" evidence="2">
    <location>
        <begin position="59"/>
        <end position="295"/>
    </location>
</feature>
<evidence type="ECO:0000313" key="3">
    <source>
        <dbReference type="EMBL" id="OYX55901.1"/>
    </source>
</evidence>
<dbReference type="PROSITE" id="PS51257">
    <property type="entry name" value="PROKAR_LIPOPROTEIN"/>
    <property type="match status" value="1"/>
</dbReference>
<dbReference type="InterPro" id="IPR022742">
    <property type="entry name" value="Hydrolase_4"/>
</dbReference>
<gene>
    <name evidence="3" type="ORF">B7Y86_12055</name>
</gene>
<evidence type="ECO:0000313" key="4">
    <source>
        <dbReference type="Proteomes" id="UP000216147"/>
    </source>
</evidence>
<evidence type="ECO:0000259" key="2">
    <source>
        <dbReference type="Pfam" id="PF12146"/>
    </source>
</evidence>
<dbReference type="PRINTS" id="PR00111">
    <property type="entry name" value="ABHYDROLASE"/>
</dbReference>
<dbReference type="AlphaFoldDB" id="A0A258HFZ9"/>
<dbReference type="Gene3D" id="3.40.50.1820">
    <property type="entry name" value="alpha/beta hydrolase"/>
    <property type="match status" value="1"/>
</dbReference>
<organism evidence="3 4">
    <name type="scientific">Brevundimonas subvibrioides</name>
    <dbReference type="NCBI Taxonomy" id="74313"/>
    <lineage>
        <taxon>Bacteria</taxon>
        <taxon>Pseudomonadati</taxon>
        <taxon>Pseudomonadota</taxon>
        <taxon>Alphaproteobacteria</taxon>
        <taxon>Caulobacterales</taxon>
        <taxon>Caulobacteraceae</taxon>
        <taxon>Brevundimonas</taxon>
    </lineage>
</organism>
<keyword evidence="1" id="KW-0732">Signal</keyword>
<protein>
    <submittedName>
        <fullName evidence="3">Lysophospholipase</fullName>
    </submittedName>
</protein>
<feature type="chain" id="PRO_5012469112" evidence="1">
    <location>
        <begin position="19"/>
        <end position="330"/>
    </location>
</feature>
<dbReference type="Pfam" id="PF12146">
    <property type="entry name" value="Hydrolase_4"/>
    <property type="match status" value="1"/>
</dbReference>
<evidence type="ECO:0000256" key="1">
    <source>
        <dbReference type="SAM" id="SignalP"/>
    </source>
</evidence>
<name>A0A258HFZ9_9CAUL</name>
<dbReference type="EMBL" id="NCEQ01000011">
    <property type="protein sequence ID" value="OYX55901.1"/>
    <property type="molecule type" value="Genomic_DNA"/>
</dbReference>
<sequence>MIRALALSMMLLGLAACATPHVQPPLTPPAGFAGPRIEPGAFLVDDGARLPYLRWGPEEPEMIVIGLHGMNDHAAAFRLAGPWWAERGIATYAYDQRGFGASPGRGVWAGEARMAEDLRTVVALVRARHPNARIAVAGESMGGAVAISAFASDRPPVADQLILLAPAVWGWSSQSLPNRASLWAAARLMGSRSITPPDWAVRRIRATDNLIELVANGNDPGFIRSTRFDALSGLVDLMESATLKLGQVRAPTLLLYGAMDQIIEQGPMRRALIRAGDPPNLRTGWYPDGWHLLNRDWQAEVMFRDVEALLRDPDAALPSGAGPVLDELRR</sequence>
<dbReference type="InterPro" id="IPR029058">
    <property type="entry name" value="AB_hydrolase_fold"/>
</dbReference>
<dbReference type="InterPro" id="IPR000073">
    <property type="entry name" value="AB_hydrolase_1"/>
</dbReference>
<reference evidence="3 4" key="1">
    <citation type="submission" date="2017-03" db="EMBL/GenBank/DDBJ databases">
        <title>Lifting the veil on microbial sulfur biogeochemistry in mining wastewaters.</title>
        <authorList>
            <person name="Kantor R.S."/>
            <person name="Colenbrander Nelson T."/>
            <person name="Marshall S."/>
            <person name="Bennett D."/>
            <person name="Apte S."/>
            <person name="Camacho D."/>
            <person name="Thomas B.C."/>
            <person name="Warren L.A."/>
            <person name="Banfield J.F."/>
        </authorList>
    </citation>
    <scope>NUCLEOTIDE SEQUENCE [LARGE SCALE GENOMIC DNA]</scope>
    <source>
        <strain evidence="3">32-68-21</strain>
    </source>
</reference>
<dbReference type="Proteomes" id="UP000216147">
    <property type="component" value="Unassembled WGS sequence"/>
</dbReference>
<accession>A0A258HFZ9</accession>
<feature type="signal peptide" evidence="1">
    <location>
        <begin position="1"/>
        <end position="18"/>
    </location>
</feature>
<proteinExistence type="predicted"/>
<dbReference type="InterPro" id="IPR051044">
    <property type="entry name" value="MAG_DAG_Lipase"/>
</dbReference>
<dbReference type="PANTHER" id="PTHR11614">
    <property type="entry name" value="PHOSPHOLIPASE-RELATED"/>
    <property type="match status" value="1"/>
</dbReference>
<comment type="caution">
    <text evidence="3">The sequence shown here is derived from an EMBL/GenBank/DDBJ whole genome shotgun (WGS) entry which is preliminary data.</text>
</comment>
<dbReference type="SUPFAM" id="SSF53474">
    <property type="entry name" value="alpha/beta-Hydrolases"/>
    <property type="match status" value="1"/>
</dbReference>